<proteinExistence type="predicted"/>
<organism evidence="1 2">
    <name type="scientific">Jimgerdemannia flammicorona</name>
    <dbReference type="NCBI Taxonomy" id="994334"/>
    <lineage>
        <taxon>Eukaryota</taxon>
        <taxon>Fungi</taxon>
        <taxon>Fungi incertae sedis</taxon>
        <taxon>Mucoromycota</taxon>
        <taxon>Mucoromycotina</taxon>
        <taxon>Endogonomycetes</taxon>
        <taxon>Endogonales</taxon>
        <taxon>Endogonaceae</taxon>
        <taxon>Jimgerdemannia</taxon>
    </lineage>
</organism>
<protein>
    <submittedName>
        <fullName evidence="1">Uncharacterized protein</fullName>
    </submittedName>
</protein>
<dbReference type="AlphaFoldDB" id="A0A433DNB7"/>
<comment type="caution">
    <text evidence="1">The sequence shown here is derived from an EMBL/GenBank/DDBJ whole genome shotgun (WGS) entry which is preliminary data.</text>
</comment>
<dbReference type="Proteomes" id="UP000268093">
    <property type="component" value="Unassembled WGS sequence"/>
</dbReference>
<reference evidence="1 2" key="1">
    <citation type="journal article" date="2018" name="New Phytol.">
        <title>Phylogenomics of Endogonaceae and evolution of mycorrhizas within Mucoromycota.</title>
        <authorList>
            <person name="Chang Y."/>
            <person name="Desiro A."/>
            <person name="Na H."/>
            <person name="Sandor L."/>
            <person name="Lipzen A."/>
            <person name="Clum A."/>
            <person name="Barry K."/>
            <person name="Grigoriev I.V."/>
            <person name="Martin F.M."/>
            <person name="Stajich J.E."/>
            <person name="Smith M.E."/>
            <person name="Bonito G."/>
            <person name="Spatafora J.W."/>
        </authorList>
    </citation>
    <scope>NUCLEOTIDE SEQUENCE [LARGE SCALE GENOMIC DNA]</scope>
    <source>
        <strain evidence="1 2">GMNB39</strain>
    </source>
</reference>
<dbReference type="SUPFAM" id="SSF56399">
    <property type="entry name" value="ADP-ribosylation"/>
    <property type="match status" value="1"/>
</dbReference>
<evidence type="ECO:0000313" key="1">
    <source>
        <dbReference type="EMBL" id="RUP52333.1"/>
    </source>
</evidence>
<dbReference type="EMBL" id="RBNI01000066">
    <property type="protein sequence ID" value="RUP52333.1"/>
    <property type="molecule type" value="Genomic_DNA"/>
</dbReference>
<accession>A0A433DNB7</accession>
<dbReference type="Gene3D" id="3.90.228.10">
    <property type="match status" value="1"/>
</dbReference>
<keyword evidence="2" id="KW-1185">Reference proteome</keyword>
<evidence type="ECO:0000313" key="2">
    <source>
        <dbReference type="Proteomes" id="UP000268093"/>
    </source>
</evidence>
<dbReference type="OrthoDB" id="9514740at2759"/>
<sequence>MQQISTCVRMGCMFPAFFDRSKNIHHPFCSKTCASSSRCKNPNCISPLYVDPETGTQHPYCSRSCALLRRSPSAGLCSRQGCNNPRYTSPQNPPKYYDYCTPNCLWKETESLTETKLTALSDPANNLDYLAVKTAFNSPGFTIKAIFRIQYPPAISNRFLNYREQVRATSNAQSSKAITIKRFHGTRNVQCVAVNEMAKGKAVGTTNFCSFARCGPCGIIKTGLRGGNDGRVWSGGSSATSHSYTITIGGENTRVMFLCDAVGQGLPEAAPVACVEAILPRFLILYS</sequence>
<gene>
    <name evidence="1" type="ORF">BC936DRAFT_147580</name>
</gene>
<name>A0A433DNB7_9FUNG</name>